<gene>
    <name evidence="4" type="ordered locus">Dole_1348</name>
</gene>
<keyword evidence="1 2" id="KW-0597">Phosphoprotein</keyword>
<evidence type="ECO:0000313" key="4">
    <source>
        <dbReference type="EMBL" id="ABW67152.1"/>
    </source>
</evidence>
<accession>A8ZYP7</accession>
<dbReference type="CDD" id="cd00156">
    <property type="entry name" value="REC"/>
    <property type="match status" value="1"/>
</dbReference>
<dbReference type="Gene3D" id="3.40.50.2300">
    <property type="match status" value="1"/>
</dbReference>
<sequence>MADEAGVKKISILIVDDEPDFLNAIRHILEVREFHVVTVDRGGKAVDAARQALFDIALVDLKMPGMDGDETLRTLKAEHPEIEVVILTGHGSKDAAAACLESGAMAYLYKPCQLNELLEVLVDAYRKRVMDRHKMEPRWMDDLLGVLPPGSPMAALRRLRELDATPPAMEGRP</sequence>
<dbReference type="SMART" id="SM00448">
    <property type="entry name" value="REC"/>
    <property type="match status" value="1"/>
</dbReference>
<dbReference type="KEGG" id="dol:Dole_1348"/>
<dbReference type="eggNOG" id="COG0745">
    <property type="taxonomic scope" value="Bacteria"/>
</dbReference>
<dbReference type="InterPro" id="IPR011006">
    <property type="entry name" value="CheY-like_superfamily"/>
</dbReference>
<dbReference type="InterPro" id="IPR001789">
    <property type="entry name" value="Sig_transdc_resp-reg_receiver"/>
</dbReference>
<dbReference type="InterPro" id="IPR050595">
    <property type="entry name" value="Bact_response_regulator"/>
</dbReference>
<dbReference type="PANTHER" id="PTHR44591:SF3">
    <property type="entry name" value="RESPONSE REGULATORY DOMAIN-CONTAINING PROTEIN"/>
    <property type="match status" value="1"/>
</dbReference>
<evidence type="ECO:0000256" key="2">
    <source>
        <dbReference type="PROSITE-ProRule" id="PRU00169"/>
    </source>
</evidence>
<reference evidence="4 5" key="1">
    <citation type="submission" date="2007-10" db="EMBL/GenBank/DDBJ databases">
        <title>Complete sequence of Desulfococcus oleovorans Hxd3.</title>
        <authorList>
            <consortium name="US DOE Joint Genome Institute"/>
            <person name="Copeland A."/>
            <person name="Lucas S."/>
            <person name="Lapidus A."/>
            <person name="Barry K."/>
            <person name="Glavina del Rio T."/>
            <person name="Dalin E."/>
            <person name="Tice H."/>
            <person name="Pitluck S."/>
            <person name="Kiss H."/>
            <person name="Brettin T."/>
            <person name="Bruce D."/>
            <person name="Detter J.C."/>
            <person name="Han C."/>
            <person name="Schmutz J."/>
            <person name="Larimer F."/>
            <person name="Land M."/>
            <person name="Hauser L."/>
            <person name="Kyrpides N."/>
            <person name="Kim E."/>
            <person name="Wawrik B."/>
            <person name="Richardson P."/>
        </authorList>
    </citation>
    <scope>NUCLEOTIDE SEQUENCE [LARGE SCALE GENOMIC DNA]</scope>
    <source>
        <strain evidence="5">DSM 6200 / JCM 39069 / Hxd3</strain>
    </source>
</reference>
<keyword evidence="5" id="KW-1185">Reference proteome</keyword>
<proteinExistence type="predicted"/>
<protein>
    <submittedName>
        <fullName evidence="4">Response regulator receiver protein</fullName>
    </submittedName>
</protein>
<dbReference type="OrthoDB" id="9788090at2"/>
<evidence type="ECO:0000313" key="5">
    <source>
        <dbReference type="Proteomes" id="UP000008561"/>
    </source>
</evidence>
<feature type="domain" description="Response regulatory" evidence="3">
    <location>
        <begin position="11"/>
        <end position="125"/>
    </location>
</feature>
<dbReference type="HOGENOM" id="CLU_000445_69_8_7"/>
<dbReference type="AlphaFoldDB" id="A8ZYP7"/>
<dbReference type="STRING" id="96561.Dole_1348"/>
<dbReference type="PROSITE" id="PS50110">
    <property type="entry name" value="RESPONSE_REGULATORY"/>
    <property type="match status" value="1"/>
</dbReference>
<dbReference type="Pfam" id="PF00072">
    <property type="entry name" value="Response_reg"/>
    <property type="match status" value="1"/>
</dbReference>
<evidence type="ECO:0000259" key="3">
    <source>
        <dbReference type="PROSITE" id="PS50110"/>
    </source>
</evidence>
<feature type="modified residue" description="4-aspartylphosphate" evidence="2">
    <location>
        <position position="60"/>
    </location>
</feature>
<name>A8ZYP7_DESOH</name>
<dbReference type="PANTHER" id="PTHR44591">
    <property type="entry name" value="STRESS RESPONSE REGULATOR PROTEIN 1"/>
    <property type="match status" value="1"/>
</dbReference>
<dbReference type="EMBL" id="CP000859">
    <property type="protein sequence ID" value="ABW67152.1"/>
    <property type="molecule type" value="Genomic_DNA"/>
</dbReference>
<dbReference type="SUPFAM" id="SSF52172">
    <property type="entry name" value="CheY-like"/>
    <property type="match status" value="1"/>
</dbReference>
<organism evidence="4 5">
    <name type="scientific">Desulfosudis oleivorans (strain DSM 6200 / JCM 39069 / Hxd3)</name>
    <name type="common">Desulfococcus oleovorans</name>
    <dbReference type="NCBI Taxonomy" id="96561"/>
    <lineage>
        <taxon>Bacteria</taxon>
        <taxon>Pseudomonadati</taxon>
        <taxon>Thermodesulfobacteriota</taxon>
        <taxon>Desulfobacteria</taxon>
        <taxon>Desulfobacterales</taxon>
        <taxon>Desulfosudaceae</taxon>
        <taxon>Desulfosudis</taxon>
    </lineage>
</organism>
<evidence type="ECO:0000256" key="1">
    <source>
        <dbReference type="ARBA" id="ARBA00022553"/>
    </source>
</evidence>
<dbReference type="GO" id="GO:0000160">
    <property type="term" value="P:phosphorelay signal transduction system"/>
    <property type="evidence" value="ECO:0007669"/>
    <property type="project" value="InterPro"/>
</dbReference>
<dbReference type="Proteomes" id="UP000008561">
    <property type="component" value="Chromosome"/>
</dbReference>